<gene>
    <name evidence="3" type="ORF">GPUN_0444</name>
</gene>
<evidence type="ECO:0000313" key="3">
    <source>
        <dbReference type="EMBL" id="GAB54591.1"/>
    </source>
</evidence>
<protein>
    <recommendedName>
        <fullName evidence="5">Tetratricopeptide repeat protein</fullName>
    </recommendedName>
</protein>
<feature type="compositionally biased region" description="Polar residues" evidence="1">
    <location>
        <begin position="81"/>
        <end position="95"/>
    </location>
</feature>
<name>H5T8F0_9ALTE</name>
<evidence type="ECO:0000313" key="4">
    <source>
        <dbReference type="Proteomes" id="UP000053586"/>
    </source>
</evidence>
<evidence type="ECO:0000256" key="2">
    <source>
        <dbReference type="SAM" id="Phobius"/>
    </source>
</evidence>
<dbReference type="AlphaFoldDB" id="H5T8F0"/>
<keyword evidence="2" id="KW-0812">Transmembrane</keyword>
<proteinExistence type="predicted"/>
<dbReference type="RefSeq" id="WP_006002958.1">
    <property type="nucleotide sequence ID" value="NZ_BAET01000006.1"/>
</dbReference>
<feature type="transmembrane region" description="Helical" evidence="2">
    <location>
        <begin position="46"/>
        <end position="75"/>
    </location>
</feature>
<dbReference type="InterPro" id="IPR011990">
    <property type="entry name" value="TPR-like_helical_dom_sf"/>
</dbReference>
<dbReference type="Pfam" id="PF13432">
    <property type="entry name" value="TPR_16"/>
    <property type="match status" value="1"/>
</dbReference>
<keyword evidence="2" id="KW-1133">Transmembrane helix</keyword>
<dbReference type="Proteomes" id="UP000053586">
    <property type="component" value="Unassembled WGS sequence"/>
</dbReference>
<accession>H5T8F0</accession>
<reference evidence="3 4" key="2">
    <citation type="journal article" date="2017" name="Antonie Van Leeuwenhoek">
        <title>Rhizobium rhizosphaerae sp. nov., a novel species isolated from rice rhizosphere.</title>
        <authorList>
            <person name="Zhao J.J."/>
            <person name="Zhang J."/>
            <person name="Zhang R.J."/>
            <person name="Zhang C.W."/>
            <person name="Yin H.Q."/>
            <person name="Zhang X.X."/>
        </authorList>
    </citation>
    <scope>NUCLEOTIDE SEQUENCE [LARGE SCALE GENOMIC DNA]</scope>
    <source>
        <strain evidence="3 4">ACAM 611</strain>
    </source>
</reference>
<comment type="caution">
    <text evidence="3">The sequence shown here is derived from an EMBL/GenBank/DDBJ whole genome shotgun (WGS) entry which is preliminary data.</text>
</comment>
<organism evidence="3 4">
    <name type="scientific">Glaciecola punicea ACAM 611</name>
    <dbReference type="NCBI Taxonomy" id="1121923"/>
    <lineage>
        <taxon>Bacteria</taxon>
        <taxon>Pseudomonadati</taxon>
        <taxon>Pseudomonadota</taxon>
        <taxon>Gammaproteobacteria</taxon>
        <taxon>Alteromonadales</taxon>
        <taxon>Alteromonadaceae</taxon>
        <taxon>Glaciecola</taxon>
    </lineage>
</organism>
<keyword evidence="2" id="KW-0472">Membrane</keyword>
<dbReference type="EMBL" id="BAET01000006">
    <property type="protein sequence ID" value="GAB54591.1"/>
    <property type="molecule type" value="Genomic_DNA"/>
</dbReference>
<dbReference type="Gene3D" id="1.25.40.10">
    <property type="entry name" value="Tetratricopeptide repeat domain"/>
    <property type="match status" value="2"/>
</dbReference>
<dbReference type="eggNOG" id="COG0457">
    <property type="taxonomic scope" value="Bacteria"/>
</dbReference>
<sequence>MTMRFYQSLSVNVPKKTREFCLRCISAVELTAKTIMLRCQSFKARFNALAFSVCTVSVLGFTVITGVFMVVPVVYASGQISGSSSTGAMGQTDASASERETRTVPALRSTVYEQLARAQKIADEGDISGALAVLDAVKEKSFSMNSIERATMHNFYGFIYYSQDDIQRTIASFKEAVAQSPIPISFEQTALYSLAQLSMAQSQFSDVITYLKRWESLNHGLIPPQNYILKAQALYQNKAYEEAAYYIESAIKGHEDEGFLPDENWLVLQRAIYFEMQAPEKVKDIIIKLIRLYEQPKYWIQLAGMYGELEQEEKQFATMEIAYHRGFINSASDTFNLAQLYYYHGVPYKGAKLMDHAIKTGLLDENLRNLTFLAQAWQSAQEDEKAVPVMIEAAALSTDGKLDAQLALLYYNLDNFEKAIDTANNALTKGSLDRPGDTHMVLGLSLYATQDFVNALNELAKAEEFNSSRAAARQWRKFVEKEKVAFALLSEL</sequence>
<keyword evidence="4" id="KW-1185">Reference proteome</keyword>
<evidence type="ECO:0008006" key="5">
    <source>
        <dbReference type="Google" id="ProtNLM"/>
    </source>
</evidence>
<evidence type="ECO:0000256" key="1">
    <source>
        <dbReference type="SAM" id="MobiDB-lite"/>
    </source>
</evidence>
<dbReference type="SUPFAM" id="SSF81901">
    <property type="entry name" value="HCP-like"/>
    <property type="match status" value="1"/>
</dbReference>
<feature type="region of interest" description="Disordered" evidence="1">
    <location>
        <begin position="81"/>
        <end position="100"/>
    </location>
</feature>
<dbReference type="STRING" id="56804.BAE46_11260"/>
<reference evidence="3 4" key="1">
    <citation type="journal article" date="2012" name="J. Bacteriol.">
        <title>Genome sequence of proteorhodopsin-containing sea ice bacterium Glaciecola punicea ACAM 611T.</title>
        <authorList>
            <person name="Qin Q.-L."/>
            <person name="Xie B.-B."/>
            <person name="Shu Y.-L."/>
            <person name="Rong J.-C."/>
            <person name="Zhao D.-L."/>
            <person name="Zhang X.-Y."/>
            <person name="Chen X.-L."/>
            <person name="Zhou B.-C."/>
            <person name="Zhanga Y.-Z."/>
        </authorList>
    </citation>
    <scope>NUCLEOTIDE SEQUENCE [LARGE SCALE GENOMIC DNA]</scope>
    <source>
        <strain evidence="3 4">ACAM 611</strain>
    </source>
</reference>